<evidence type="ECO:0008006" key="5">
    <source>
        <dbReference type="Google" id="ProtNLM"/>
    </source>
</evidence>
<dbReference type="SUPFAM" id="SSF48452">
    <property type="entry name" value="TPR-like"/>
    <property type="match status" value="2"/>
</dbReference>
<dbReference type="STRING" id="394096.DB31_3108"/>
<evidence type="ECO:0000313" key="4">
    <source>
        <dbReference type="Proteomes" id="UP000028725"/>
    </source>
</evidence>
<dbReference type="PROSITE" id="PS50005">
    <property type="entry name" value="TPR"/>
    <property type="match status" value="2"/>
</dbReference>
<dbReference type="PATRIC" id="fig|394096.3.peg.7433"/>
<organism evidence="3 4">
    <name type="scientific">Hyalangium minutum</name>
    <dbReference type="NCBI Taxonomy" id="394096"/>
    <lineage>
        <taxon>Bacteria</taxon>
        <taxon>Pseudomonadati</taxon>
        <taxon>Myxococcota</taxon>
        <taxon>Myxococcia</taxon>
        <taxon>Myxococcales</taxon>
        <taxon>Cystobacterineae</taxon>
        <taxon>Archangiaceae</taxon>
        <taxon>Hyalangium</taxon>
    </lineage>
</organism>
<dbReference type="InterPro" id="IPR019734">
    <property type="entry name" value="TPR_rpt"/>
</dbReference>
<sequence length="477" mass="49952">MTLSFALAAAALLAAEPSNLPPNHPPVPPGTQASPARPPPGVLPEGHPAMAPGQGMEDGQGGLPEGHPPMTGSGAGQGRLPPSAEDLLKQLDATEGLKSREKTFEIASSLGKLYYSNGRPGEAMMYFLQAEQKAVATRALFVEQRKKLGKKPVPSAEEVGCGFTPTTPLADMAKVADERAKKGDVAGSAACARSALEPVLEVEVMRGQALYLTGDKAGALTIFERVLDVAPSNAEALFSRSAVLYETKGEDVKALRAAHEGFEAYVAAHPDAPRVDLAKQLSVFAEETAKAGGREKWKQQRAEERRIRLSQPRPSAPMAGNMPMAGGPMAGGPMAGNSGAQGGPPALTQEMVDAIQNTERTPELEAGLAKLVEEGEEHLSKGRWDDALGVYRRVVPFQPDNGRAKAGMAWALVGKSSPMADRVWGVAVGSDAAAVEQLGDRLMAKGDAKGAKALWAKLLQSAPSYPNKAALQAKAAQ</sequence>
<gene>
    <name evidence="3" type="ORF">DB31_3108</name>
</gene>
<keyword evidence="4" id="KW-1185">Reference proteome</keyword>
<evidence type="ECO:0000256" key="2">
    <source>
        <dbReference type="SAM" id="MobiDB-lite"/>
    </source>
</evidence>
<dbReference type="Proteomes" id="UP000028725">
    <property type="component" value="Unassembled WGS sequence"/>
</dbReference>
<dbReference type="SMART" id="SM00028">
    <property type="entry name" value="TPR"/>
    <property type="match status" value="3"/>
</dbReference>
<dbReference type="RefSeq" id="WP_044196739.1">
    <property type="nucleotide sequence ID" value="NZ_JMCB01000019.1"/>
</dbReference>
<evidence type="ECO:0000256" key="1">
    <source>
        <dbReference type="PROSITE-ProRule" id="PRU00339"/>
    </source>
</evidence>
<dbReference type="EMBL" id="JMCB01000019">
    <property type="protein sequence ID" value="KFE63049.1"/>
    <property type="molecule type" value="Genomic_DNA"/>
</dbReference>
<feature type="compositionally biased region" description="Basic and acidic residues" evidence="2">
    <location>
        <begin position="292"/>
        <end position="307"/>
    </location>
</feature>
<proteinExistence type="predicted"/>
<feature type="compositionally biased region" description="Gly residues" evidence="2">
    <location>
        <begin position="328"/>
        <end position="342"/>
    </location>
</feature>
<comment type="caution">
    <text evidence="3">The sequence shown here is derived from an EMBL/GenBank/DDBJ whole genome shotgun (WGS) entry which is preliminary data.</text>
</comment>
<dbReference type="Gene3D" id="1.25.40.10">
    <property type="entry name" value="Tetratricopeptide repeat domain"/>
    <property type="match status" value="2"/>
</dbReference>
<feature type="region of interest" description="Disordered" evidence="2">
    <location>
        <begin position="292"/>
        <end position="346"/>
    </location>
</feature>
<name>A0A085W5T6_9BACT</name>
<accession>A0A085W5T6</accession>
<dbReference type="OrthoDB" id="5492840at2"/>
<feature type="compositionally biased region" description="Low complexity" evidence="2">
    <location>
        <begin position="316"/>
        <end position="327"/>
    </location>
</feature>
<protein>
    <recommendedName>
        <fullName evidence="5">Tetratricopeptide repeat protein</fullName>
    </recommendedName>
</protein>
<reference evidence="3 4" key="1">
    <citation type="submission" date="2014-04" db="EMBL/GenBank/DDBJ databases">
        <title>Genome assembly of Hyalangium minutum DSM 14724.</title>
        <authorList>
            <person name="Sharma G."/>
            <person name="Subramanian S."/>
        </authorList>
    </citation>
    <scope>NUCLEOTIDE SEQUENCE [LARGE SCALE GENOMIC DNA]</scope>
    <source>
        <strain evidence="3 4">DSM 14724</strain>
    </source>
</reference>
<feature type="repeat" description="TPR" evidence="1">
    <location>
        <begin position="368"/>
        <end position="401"/>
    </location>
</feature>
<feature type="compositionally biased region" description="Pro residues" evidence="2">
    <location>
        <begin position="19"/>
        <end position="29"/>
    </location>
</feature>
<dbReference type="InterPro" id="IPR011990">
    <property type="entry name" value="TPR-like_helical_dom_sf"/>
</dbReference>
<feature type="region of interest" description="Disordered" evidence="2">
    <location>
        <begin position="17"/>
        <end position="83"/>
    </location>
</feature>
<keyword evidence="1" id="KW-0802">TPR repeat</keyword>
<dbReference type="AlphaFoldDB" id="A0A085W5T6"/>
<evidence type="ECO:0000313" key="3">
    <source>
        <dbReference type="EMBL" id="KFE63049.1"/>
    </source>
</evidence>
<feature type="repeat" description="TPR" evidence="1">
    <location>
        <begin position="200"/>
        <end position="233"/>
    </location>
</feature>